<feature type="domain" description="N-acetyltransferase" evidence="1">
    <location>
        <begin position="17"/>
        <end position="171"/>
    </location>
</feature>
<dbReference type="EMBL" id="CP035758">
    <property type="protein sequence ID" value="QBD81537.1"/>
    <property type="molecule type" value="Genomic_DNA"/>
</dbReference>
<reference evidence="2 3" key="1">
    <citation type="submission" date="2019-01" db="EMBL/GenBank/DDBJ databases">
        <title>Ktedonosporobacter rubrisoli SCAWS-G2.</title>
        <authorList>
            <person name="Huang Y."/>
            <person name="Yan B."/>
        </authorList>
    </citation>
    <scope>NUCLEOTIDE SEQUENCE [LARGE SCALE GENOMIC DNA]</scope>
    <source>
        <strain evidence="2 3">SCAWS-G2</strain>
    </source>
</reference>
<dbReference type="SUPFAM" id="SSF55729">
    <property type="entry name" value="Acyl-CoA N-acyltransferases (Nat)"/>
    <property type="match status" value="1"/>
</dbReference>
<name>A0A4P6K091_KTERU</name>
<dbReference type="Pfam" id="PF13302">
    <property type="entry name" value="Acetyltransf_3"/>
    <property type="match status" value="1"/>
</dbReference>
<dbReference type="Proteomes" id="UP000290365">
    <property type="component" value="Chromosome"/>
</dbReference>
<dbReference type="RefSeq" id="WP_129892598.1">
    <property type="nucleotide sequence ID" value="NZ_CP035758.1"/>
</dbReference>
<accession>A0A4P6K091</accession>
<dbReference type="PROSITE" id="PS51186">
    <property type="entry name" value="GNAT"/>
    <property type="match status" value="1"/>
</dbReference>
<evidence type="ECO:0000313" key="2">
    <source>
        <dbReference type="EMBL" id="QBD81537.1"/>
    </source>
</evidence>
<keyword evidence="2" id="KW-0808">Transferase</keyword>
<keyword evidence="3" id="KW-1185">Reference proteome</keyword>
<evidence type="ECO:0000313" key="3">
    <source>
        <dbReference type="Proteomes" id="UP000290365"/>
    </source>
</evidence>
<evidence type="ECO:0000259" key="1">
    <source>
        <dbReference type="PROSITE" id="PS51186"/>
    </source>
</evidence>
<protein>
    <submittedName>
        <fullName evidence="2">GNAT family N-acetyltransferase</fullName>
    </submittedName>
</protein>
<dbReference type="PANTHER" id="PTHR39173:SF1">
    <property type="entry name" value="ACETYLTRANSFERASE"/>
    <property type="match status" value="1"/>
</dbReference>
<dbReference type="Gene3D" id="3.40.630.30">
    <property type="match status" value="1"/>
</dbReference>
<dbReference type="GO" id="GO:0016747">
    <property type="term" value="F:acyltransferase activity, transferring groups other than amino-acyl groups"/>
    <property type="evidence" value="ECO:0007669"/>
    <property type="project" value="InterPro"/>
</dbReference>
<dbReference type="OrthoDB" id="9797989at2"/>
<dbReference type="InterPro" id="IPR000182">
    <property type="entry name" value="GNAT_dom"/>
</dbReference>
<organism evidence="2 3">
    <name type="scientific">Ktedonosporobacter rubrisoli</name>
    <dbReference type="NCBI Taxonomy" id="2509675"/>
    <lineage>
        <taxon>Bacteria</taxon>
        <taxon>Bacillati</taxon>
        <taxon>Chloroflexota</taxon>
        <taxon>Ktedonobacteria</taxon>
        <taxon>Ktedonobacterales</taxon>
        <taxon>Ktedonosporobacteraceae</taxon>
        <taxon>Ktedonosporobacter</taxon>
    </lineage>
</organism>
<dbReference type="InterPro" id="IPR016181">
    <property type="entry name" value="Acyl_CoA_acyltransferase"/>
</dbReference>
<dbReference type="KEGG" id="kbs:EPA93_38445"/>
<gene>
    <name evidence="2" type="ORF">EPA93_38445</name>
</gene>
<dbReference type="AlphaFoldDB" id="A0A4P6K091"/>
<sequence>MPFLTEPCAEYKEQFIEGIREFQREGKQLHYDIQRISTDFEAFLRATREQQEHVRIGPNRVPTTEMWLIDGDEYIGYLALRHELNDFLLKVAGHIGYMIRPSKRRLGYGTEILRLGLEQAKKLGLPRALVTCDENNIGSKKVIEHNGGKLENAVEVEGATVRKLRYWIDLMEQENQTT</sequence>
<proteinExistence type="predicted"/>
<dbReference type="PANTHER" id="PTHR39173">
    <property type="entry name" value="ACETYLTRANSFERASE"/>
    <property type="match status" value="1"/>
</dbReference>